<dbReference type="SUPFAM" id="SSF52047">
    <property type="entry name" value="RNI-like"/>
    <property type="match status" value="1"/>
</dbReference>
<dbReference type="RefSeq" id="XP_002487329.1">
    <property type="nucleotide sequence ID" value="XM_002487284.1"/>
</dbReference>
<keyword evidence="3" id="KW-1185">Reference proteome</keyword>
<dbReference type="HOGENOM" id="CLU_017138_1_1_1"/>
<dbReference type="PhylomeDB" id="B8MRR1"/>
<dbReference type="eggNOG" id="KOG0379">
    <property type="taxonomic scope" value="Eukaryota"/>
</dbReference>
<dbReference type="InterPro" id="IPR032675">
    <property type="entry name" value="LRR_dom_sf"/>
</dbReference>
<dbReference type="GeneID" id="8109945"/>
<dbReference type="VEuPathDB" id="FungiDB:TSTA_057140"/>
<dbReference type="EMBL" id="EQ962659">
    <property type="protein sequence ID" value="EED13218.1"/>
    <property type="molecule type" value="Genomic_DNA"/>
</dbReference>
<dbReference type="PROSITE" id="PS50181">
    <property type="entry name" value="FBOX"/>
    <property type="match status" value="1"/>
</dbReference>
<sequence>MPNVTYSVMPNVHIFPPRPSLTGGNYCRVVFYIMPPEDDGSIYYVSINPATKNRKAHLDWICMNHQSRDGQTCLRWIRFWDMSINPSPLLSLPPEVLCMILNEVKERADLERLLQACPRLYNLIIPFIWRTVNISLRVNKNCESEPTDVTAYSRARSGRFDRLEFVKRVVVKGTSIPQAFCIHRNRDFGSFFEDEGEEIGEFLSSLNENSLKGFIWATGTCMSPYVMGRWARLSDRHPDLEELSLMLNPGCIASQMYLHVEGFKRLKYLSLRGLNNTAICDSYWEIQDGLQASSSTLVELELAIVPETDTIPYEGKWDGAEVFPFNEVPWVRLLFPKLRVLHLEMISLLSCASKLAQAVDLPSLTSLTLRQCEGWDAFCHHMIHVQGPLRLKHLELVWYSGHVNYHKGIIEVLNRSPHIETVSICNGLMSSHFETLVAWHAICHGRTSLRGFVHHRMEFGAKMDCPSPLQDPNQGRSNDMHLLHAISGVIVSSRENPFTLSDLQFLGLCCFPTENLRGILYPLSYRNRLRVLHFRKSASNMNAVAAFTKALDHFAHWAFGREGIPSLQLILFGDYSTFKVRKGANCRYDRIDKSPFYTLKVDPDVSDLSPRFLSLVKACPTQYIMK</sequence>
<feature type="domain" description="F-box" evidence="1">
    <location>
        <begin position="86"/>
        <end position="132"/>
    </location>
</feature>
<dbReference type="Gene3D" id="3.80.10.10">
    <property type="entry name" value="Ribonuclease Inhibitor"/>
    <property type="match status" value="1"/>
</dbReference>
<reference evidence="3" key="1">
    <citation type="journal article" date="2015" name="Genome Announc.">
        <title>Genome sequence of the AIDS-associated pathogen Penicillium marneffei (ATCC18224) and its near taxonomic relative Talaromyces stipitatus (ATCC10500).</title>
        <authorList>
            <person name="Nierman W.C."/>
            <person name="Fedorova-Abrams N.D."/>
            <person name="Andrianopoulos A."/>
        </authorList>
    </citation>
    <scope>NUCLEOTIDE SEQUENCE [LARGE SCALE GENOMIC DNA]</scope>
    <source>
        <strain evidence="3">ATCC 10500 / CBS 375.48 / QM 6759 / NRRL 1006</strain>
    </source>
</reference>
<accession>B8MRR1</accession>
<proteinExistence type="predicted"/>
<evidence type="ECO:0000259" key="1">
    <source>
        <dbReference type="PROSITE" id="PS50181"/>
    </source>
</evidence>
<name>B8MRR1_TALSN</name>
<protein>
    <recommendedName>
        <fullName evidence="1">F-box domain-containing protein</fullName>
    </recommendedName>
</protein>
<dbReference type="InterPro" id="IPR001810">
    <property type="entry name" value="F-box_dom"/>
</dbReference>
<dbReference type="OrthoDB" id="1720422at2759"/>
<dbReference type="OMA" id="LCGQEWP"/>
<gene>
    <name evidence="2" type="ORF">TSTA_057140</name>
</gene>
<dbReference type="InParanoid" id="B8MRR1"/>
<organism evidence="2 3">
    <name type="scientific">Talaromyces stipitatus (strain ATCC 10500 / CBS 375.48 / QM 6759 / NRRL 1006)</name>
    <name type="common">Penicillium stipitatum</name>
    <dbReference type="NCBI Taxonomy" id="441959"/>
    <lineage>
        <taxon>Eukaryota</taxon>
        <taxon>Fungi</taxon>
        <taxon>Dikarya</taxon>
        <taxon>Ascomycota</taxon>
        <taxon>Pezizomycotina</taxon>
        <taxon>Eurotiomycetes</taxon>
        <taxon>Eurotiomycetidae</taxon>
        <taxon>Eurotiales</taxon>
        <taxon>Trichocomaceae</taxon>
        <taxon>Talaromyces</taxon>
        <taxon>Talaromyces sect. Talaromyces</taxon>
    </lineage>
</organism>
<evidence type="ECO:0000313" key="3">
    <source>
        <dbReference type="Proteomes" id="UP000001745"/>
    </source>
</evidence>
<dbReference type="Proteomes" id="UP000001745">
    <property type="component" value="Unassembled WGS sequence"/>
</dbReference>
<evidence type="ECO:0000313" key="2">
    <source>
        <dbReference type="EMBL" id="EED13218.1"/>
    </source>
</evidence>
<dbReference type="AlphaFoldDB" id="B8MRR1"/>